<dbReference type="Gene3D" id="3.40.50.1820">
    <property type="entry name" value="alpha/beta hydrolase"/>
    <property type="match status" value="2"/>
</dbReference>
<evidence type="ECO:0000259" key="4">
    <source>
        <dbReference type="SMART" id="SM00939"/>
    </source>
</evidence>
<keyword evidence="6" id="KW-1185">Reference proteome</keyword>
<feature type="chain" id="PRO_5045647807" evidence="3">
    <location>
        <begin position="29"/>
        <end position="661"/>
    </location>
</feature>
<dbReference type="Pfam" id="PF02129">
    <property type="entry name" value="Peptidase_S15"/>
    <property type="match status" value="1"/>
</dbReference>
<evidence type="ECO:0000256" key="2">
    <source>
        <dbReference type="SAM" id="Phobius"/>
    </source>
</evidence>
<protein>
    <submittedName>
        <fullName evidence="5">Acyl esterase</fullName>
    </submittedName>
</protein>
<dbReference type="SUPFAM" id="SSF49785">
    <property type="entry name" value="Galactose-binding domain-like"/>
    <property type="match status" value="1"/>
</dbReference>
<name>A0ABU0TUR5_MICTR</name>
<feature type="domain" description="Xaa-Pro dipeptidyl-peptidase C-terminal" evidence="4">
    <location>
        <begin position="380"/>
        <end position="587"/>
    </location>
</feature>
<evidence type="ECO:0000256" key="3">
    <source>
        <dbReference type="SAM" id="SignalP"/>
    </source>
</evidence>
<evidence type="ECO:0000313" key="6">
    <source>
        <dbReference type="Proteomes" id="UP001226691"/>
    </source>
</evidence>
<dbReference type="InterPro" id="IPR005674">
    <property type="entry name" value="CocE/Ser_esterase"/>
</dbReference>
<keyword evidence="2" id="KW-0472">Membrane</keyword>
<dbReference type="InterPro" id="IPR029058">
    <property type="entry name" value="AB_hydrolase_fold"/>
</dbReference>
<keyword evidence="1" id="KW-0378">Hydrolase</keyword>
<dbReference type="EMBL" id="JAUTBF010000001">
    <property type="protein sequence ID" value="MDQ1123401.1"/>
    <property type="molecule type" value="Genomic_DNA"/>
</dbReference>
<evidence type="ECO:0000256" key="1">
    <source>
        <dbReference type="ARBA" id="ARBA00022801"/>
    </source>
</evidence>
<dbReference type="Proteomes" id="UP001226691">
    <property type="component" value="Unassembled WGS sequence"/>
</dbReference>
<dbReference type="RefSeq" id="WP_307482897.1">
    <property type="nucleotide sequence ID" value="NZ_JAUTBF010000001.1"/>
</dbReference>
<dbReference type="InterPro" id="IPR008979">
    <property type="entry name" value="Galactose-bd-like_sf"/>
</dbReference>
<reference evidence="5 6" key="1">
    <citation type="submission" date="2023-07" db="EMBL/GenBank/DDBJ databases">
        <title>Functional and genomic diversity of the sorghum phyllosphere microbiome.</title>
        <authorList>
            <person name="Shade A."/>
        </authorList>
    </citation>
    <scope>NUCLEOTIDE SEQUENCE [LARGE SCALE GENOMIC DNA]</scope>
    <source>
        <strain evidence="5 6">SORGH_AS_1207</strain>
    </source>
</reference>
<keyword evidence="2" id="KW-1133">Transmembrane helix</keyword>
<gene>
    <name evidence="5" type="ORF">QE412_001974</name>
</gene>
<accession>A0ABU0TUR5</accession>
<organism evidence="5 6">
    <name type="scientific">Microbacterium trichothecenolyticum</name>
    <name type="common">Aureobacterium trichothecenolyticum</name>
    <dbReference type="NCBI Taxonomy" id="69370"/>
    <lineage>
        <taxon>Bacteria</taxon>
        <taxon>Bacillati</taxon>
        <taxon>Actinomycetota</taxon>
        <taxon>Actinomycetes</taxon>
        <taxon>Micrococcales</taxon>
        <taxon>Microbacteriaceae</taxon>
        <taxon>Microbacterium</taxon>
    </lineage>
</organism>
<proteinExistence type="predicted"/>
<dbReference type="SUPFAM" id="SSF53474">
    <property type="entry name" value="alpha/beta-Hydrolases"/>
    <property type="match status" value="1"/>
</dbReference>
<dbReference type="Pfam" id="PF08530">
    <property type="entry name" value="PepX_C"/>
    <property type="match status" value="1"/>
</dbReference>
<dbReference type="SMART" id="SM00939">
    <property type="entry name" value="PepX_C"/>
    <property type="match status" value="1"/>
</dbReference>
<dbReference type="InterPro" id="IPR013736">
    <property type="entry name" value="Xaa-Pro_dipept_C"/>
</dbReference>
<feature type="transmembrane region" description="Helical" evidence="2">
    <location>
        <begin position="636"/>
        <end position="652"/>
    </location>
</feature>
<keyword evidence="3" id="KW-0732">Signal</keyword>
<feature type="signal peptide" evidence="3">
    <location>
        <begin position="1"/>
        <end position="28"/>
    </location>
</feature>
<comment type="caution">
    <text evidence="5">The sequence shown here is derived from an EMBL/GenBank/DDBJ whole genome shotgun (WGS) entry which is preliminary data.</text>
</comment>
<sequence length="661" mass="69188">MQRRRRMYTATAVIAVTVVFTGTPAAEAWDGTTTTTPVSLIDAASPAVSEGTTHAENPSVPEGAVWSEHYLPATVPTRDGGAVELHADVLRPAGLSADARTPVILISGPYLSHAGVQSDEHKAYTGPTMRHRAFIDGAGLMAAGYTVVFADLRGFGGSSGCYDLAGPGEQADVRTFVEWAASAPWSNGRVGMYGKSYDAATGLMGIASRPAGLAAVVAQEPAWNLYDYLYENGIPSENNRVTINAFNRIAALPGIDHSGTVDGVVVPPDTERYRANAAYEQTHPECASGILADTLSTQRTSPFWSARDLAAQAHGSTVPLLLTQGWTENNTRPDGMAEFLDAIDAPVSAWAGPWNHVAGNDVDDQGNLEMGRADWFGEVRAFFDAHLRDASAPAPSWALQDNLGRWRLQSTWPGATREVTASLSPGTYIDTGAGANALPPGDQGDGTLFGTAPRDAQSIGASQTLSTPVTEATRLSGTIEVALRARGSGVTHVRVWDVGTDGVPTLFDEAAAPVSATGETSLHLRDVDWTLQTGHAVLVSVGTTDSTAWRPTPSGQTITIDGGTIALPVQSTAGDVATEGQPAPFLTTYLANARWPVAIGAISPSFSLSAPAPTPAPTTAAPARLAESGVDIEPTVALWALGAVAAGIAVGTRRRRWARRR</sequence>
<dbReference type="InterPro" id="IPR000383">
    <property type="entry name" value="Xaa-Pro-like_dom"/>
</dbReference>
<dbReference type="NCBIfam" id="TIGR00976">
    <property type="entry name" value="CocE_NonD"/>
    <property type="match status" value="1"/>
</dbReference>
<evidence type="ECO:0000313" key="5">
    <source>
        <dbReference type="EMBL" id="MDQ1123401.1"/>
    </source>
</evidence>
<keyword evidence="2" id="KW-0812">Transmembrane</keyword>